<keyword evidence="2" id="KW-0378">Hydrolase</keyword>
<evidence type="ECO:0000313" key="3">
    <source>
        <dbReference type="Proteomes" id="UP000717585"/>
    </source>
</evidence>
<protein>
    <submittedName>
        <fullName evidence="2">Metal-dependent protein hydrolase</fullName>
    </submittedName>
</protein>
<dbReference type="PANTHER" id="PTHR11215:SF1">
    <property type="entry name" value="MYG1 EXONUCLEASE"/>
    <property type="match status" value="1"/>
</dbReference>
<dbReference type="GO" id="GO:0016787">
    <property type="term" value="F:hydrolase activity"/>
    <property type="evidence" value="ECO:0007669"/>
    <property type="project" value="UniProtKB-KW"/>
</dbReference>
<dbReference type="GO" id="GO:0005737">
    <property type="term" value="C:cytoplasm"/>
    <property type="evidence" value="ECO:0007669"/>
    <property type="project" value="TreeGrafter"/>
</dbReference>
<comment type="caution">
    <text evidence="2">The sequence shown here is derived from an EMBL/GenBank/DDBJ whole genome shotgun (WGS) entry which is preliminary data.</text>
</comment>
<keyword evidence="3" id="KW-1185">Reference proteome</keyword>
<dbReference type="Pfam" id="PF03690">
    <property type="entry name" value="MYG1_exonuc"/>
    <property type="match status" value="1"/>
</dbReference>
<dbReference type="PANTHER" id="PTHR11215">
    <property type="entry name" value="METAL DEPENDENT HYDROLASE - RELATED"/>
    <property type="match status" value="1"/>
</dbReference>
<gene>
    <name evidence="2" type="ORF">J8273_4746</name>
</gene>
<dbReference type="GO" id="GO:0005634">
    <property type="term" value="C:nucleus"/>
    <property type="evidence" value="ECO:0007669"/>
    <property type="project" value="TreeGrafter"/>
</dbReference>
<dbReference type="OrthoDB" id="10265310at2759"/>
<accession>A0A8J6BBG3</accession>
<reference evidence="2" key="1">
    <citation type="submission" date="2021-05" db="EMBL/GenBank/DDBJ databases">
        <title>A free-living protist that lacks canonical eukaryotic 1 DNA replication and segregation systems.</title>
        <authorList>
            <person name="Salas-Leiva D.E."/>
            <person name="Tromer E.C."/>
            <person name="Curtis B.A."/>
            <person name="Jerlstrom-Hultqvist J."/>
            <person name="Kolisko M."/>
            <person name="Yi Z."/>
            <person name="Salas-Leiva J.S."/>
            <person name="Gallot-Lavallee L."/>
            <person name="Kops G.J.P.L."/>
            <person name="Archibald J.M."/>
            <person name="Simpson A.G.B."/>
            <person name="Roger A.J."/>
        </authorList>
    </citation>
    <scope>NUCLEOTIDE SEQUENCE</scope>
    <source>
        <strain evidence="2">BICM</strain>
    </source>
</reference>
<name>A0A8J6BBG3_9EUKA</name>
<proteinExistence type="inferred from homology"/>
<organism evidence="2 3">
    <name type="scientific">Carpediemonas membranifera</name>
    <dbReference type="NCBI Taxonomy" id="201153"/>
    <lineage>
        <taxon>Eukaryota</taxon>
        <taxon>Metamonada</taxon>
        <taxon>Carpediemonas-like organisms</taxon>
        <taxon>Carpediemonas</taxon>
    </lineage>
</organism>
<evidence type="ECO:0000313" key="2">
    <source>
        <dbReference type="EMBL" id="KAG9393882.1"/>
    </source>
</evidence>
<dbReference type="AlphaFoldDB" id="A0A8J6BBG3"/>
<comment type="similarity">
    <text evidence="1">Belongs to the MYG1 family.</text>
</comment>
<sequence length="323" mass="35682">MVSIGTHSGKFHADEACAVFMLKQLPDYENAEVIRTRDNDVLDKCTIVADVGGVYDAEKLRFDHHQRGFAETMAELDEKFAGTKLSSAGLIYRTYGRQVIDSILAKHSLSCPAAFAETLFYHVYDSFMHAIDANDTGRAIAEDPAYRITTDLPSRVARLNPAWNQSQTDEEALAMFHQAVKMVGEELTDSIVRWVRHSLPARKVVSDAYASRKQHHASGQVVVLDSFCPWPAHLKEVEEEGEAPVLYVVFPSSDSYRIQAVPGEQEFSQRKPLPEPWRGVRDAALDEVSGIEGCVFVHAAGFIGGNKTLEGALKMAAAAVGWN</sequence>
<dbReference type="EMBL" id="JAHDYR010000020">
    <property type="protein sequence ID" value="KAG9393882.1"/>
    <property type="molecule type" value="Genomic_DNA"/>
</dbReference>
<evidence type="ECO:0000256" key="1">
    <source>
        <dbReference type="ARBA" id="ARBA00010105"/>
    </source>
</evidence>
<dbReference type="InterPro" id="IPR003226">
    <property type="entry name" value="MYG1_exonuclease"/>
</dbReference>
<dbReference type="Proteomes" id="UP000717585">
    <property type="component" value="Unassembled WGS sequence"/>
</dbReference>